<reference evidence="1 2" key="1">
    <citation type="submission" date="2012-08" db="EMBL/GenBank/DDBJ databases">
        <title>Whole genome shotgun sequence of Kineosphaera limosa NBRC 100340.</title>
        <authorList>
            <person name="Yoshida I."/>
            <person name="Isaki S."/>
            <person name="Hosoyama A."/>
            <person name="Tsuchikane K."/>
            <person name="Katsumata H."/>
            <person name="Ando Y."/>
            <person name="Ohji S."/>
            <person name="Hamada M."/>
            <person name="Tamura T."/>
            <person name="Yamazoe A."/>
            <person name="Yamazaki S."/>
            <person name="Fujita N."/>
        </authorList>
    </citation>
    <scope>NUCLEOTIDE SEQUENCE [LARGE SCALE GENOMIC DNA]</scope>
    <source>
        <strain evidence="1 2">NBRC 100340</strain>
    </source>
</reference>
<evidence type="ECO:0000313" key="1">
    <source>
        <dbReference type="EMBL" id="GAB96138.1"/>
    </source>
</evidence>
<gene>
    <name evidence="1" type="ORF">KILIM_032_00230</name>
</gene>
<organism evidence="1 2">
    <name type="scientific">Kineosphaera limosa NBRC 100340</name>
    <dbReference type="NCBI Taxonomy" id="1184609"/>
    <lineage>
        <taxon>Bacteria</taxon>
        <taxon>Bacillati</taxon>
        <taxon>Actinomycetota</taxon>
        <taxon>Actinomycetes</taxon>
        <taxon>Micrococcales</taxon>
        <taxon>Dermatophilaceae</taxon>
        <taxon>Kineosphaera</taxon>
    </lineage>
</organism>
<dbReference type="EMBL" id="BAHD01000032">
    <property type="protein sequence ID" value="GAB96138.1"/>
    <property type="molecule type" value="Genomic_DNA"/>
</dbReference>
<protein>
    <submittedName>
        <fullName evidence="1">Uncharacterized protein</fullName>
    </submittedName>
</protein>
<sequence>MEGILKYMESSVPNVDDGCEMLAGMAEFFDSSGDSQNAARVRVAMENMGCDLGAKGAPYWRKKLQDCCPRVADGLRGLDELRTFAYRPDMESVEQGSPQGACVFDWGTRSRSQCAQARGPSSESSSHSAMLAHRNRSPACGVVLC</sequence>
<comment type="caution">
    <text evidence="1">The sequence shown here is derived from an EMBL/GenBank/DDBJ whole genome shotgun (WGS) entry which is preliminary data.</text>
</comment>
<dbReference type="Proteomes" id="UP000008366">
    <property type="component" value="Unassembled WGS sequence"/>
</dbReference>
<proteinExistence type="predicted"/>
<keyword evidence="2" id="KW-1185">Reference proteome</keyword>
<evidence type="ECO:0000313" key="2">
    <source>
        <dbReference type="Proteomes" id="UP000008366"/>
    </source>
</evidence>
<dbReference type="AlphaFoldDB" id="K6VIS3"/>
<name>K6VIS3_9MICO</name>
<accession>K6VIS3</accession>